<accession>A0A557R320</accession>
<dbReference type="Pfam" id="PF07813">
    <property type="entry name" value="LTXXQ"/>
    <property type="match status" value="1"/>
</dbReference>
<evidence type="ECO:0000313" key="2">
    <source>
        <dbReference type="Proteomes" id="UP000318349"/>
    </source>
</evidence>
<dbReference type="AlphaFoldDB" id="A0A557R320"/>
<dbReference type="InterPro" id="IPR012899">
    <property type="entry name" value="LTXXQ"/>
</dbReference>
<gene>
    <name evidence="1" type="ORF">FHP89_10890</name>
</gene>
<comment type="caution">
    <text evidence="1">The sequence shown here is derived from an EMBL/GenBank/DDBJ whole genome shotgun (WGS) entry which is preliminary data.</text>
</comment>
<dbReference type="Proteomes" id="UP000318349">
    <property type="component" value="Unassembled WGS sequence"/>
</dbReference>
<organism evidence="1 2">
    <name type="scientific">Denitromonas halophila</name>
    <dbReference type="NCBI Taxonomy" id="1629404"/>
    <lineage>
        <taxon>Bacteria</taxon>
        <taxon>Pseudomonadati</taxon>
        <taxon>Pseudomonadota</taxon>
        <taxon>Betaproteobacteria</taxon>
        <taxon>Rhodocyclales</taxon>
        <taxon>Zoogloeaceae</taxon>
        <taxon>Denitromonas</taxon>
    </lineage>
</organism>
<dbReference type="GO" id="GO:0042597">
    <property type="term" value="C:periplasmic space"/>
    <property type="evidence" value="ECO:0007669"/>
    <property type="project" value="InterPro"/>
</dbReference>
<dbReference type="EMBL" id="VMNI01000009">
    <property type="protein sequence ID" value="TVO76383.1"/>
    <property type="molecule type" value="Genomic_DNA"/>
</dbReference>
<evidence type="ECO:0000313" key="1">
    <source>
        <dbReference type="EMBL" id="TVO76383.1"/>
    </source>
</evidence>
<reference evidence="1 2" key="1">
    <citation type="submission" date="2019-07" db="EMBL/GenBank/DDBJ databases">
        <title>The pathways for chlorine oxyanion respiration interact through the shared metabolite chlorate.</title>
        <authorList>
            <person name="Barnum T.P."/>
            <person name="Cheng Y."/>
            <person name="Hill K.A."/>
            <person name="Lucas L.N."/>
            <person name="Carlson H.K."/>
            <person name="Coates J.D."/>
        </authorList>
    </citation>
    <scope>NUCLEOTIDE SEQUENCE [LARGE SCALE GENOMIC DNA]</scope>
    <source>
        <strain evidence="1 2">SFB-1</strain>
    </source>
</reference>
<evidence type="ECO:0008006" key="3">
    <source>
        <dbReference type="Google" id="ProtNLM"/>
    </source>
</evidence>
<sequence length="151" mass="16052">MKRKTLIIGTVGVLTLAGLGATAVVARGGEWCENPPIVRKAEAKLNALESALKITPQQQAAWDGFESALTAKAGDVEKAVADFRGGGMPATALGRLDKLQQGLDQGQALVTTVTDATKALYPVLDAEQQAVFDREFRFRPGHRRGRHGGES</sequence>
<proteinExistence type="predicted"/>
<protein>
    <recommendedName>
        <fullName evidence="3">Spy/CpxP family protein refolding chaperone</fullName>
    </recommendedName>
</protein>
<name>A0A557R320_9RHOO</name>